<dbReference type="PANTHER" id="PTHR46586:SF3">
    <property type="entry name" value="ANKYRIN REPEAT-CONTAINING PROTEIN"/>
    <property type="match status" value="1"/>
</dbReference>
<dbReference type="CDD" id="cd09917">
    <property type="entry name" value="F-box_SF"/>
    <property type="match status" value="1"/>
</dbReference>
<feature type="region of interest" description="Disordered" evidence="1">
    <location>
        <begin position="479"/>
        <end position="510"/>
    </location>
</feature>
<evidence type="ECO:0000313" key="5">
    <source>
        <dbReference type="Proteomes" id="UP001237152"/>
    </source>
</evidence>
<evidence type="ECO:0000259" key="3">
    <source>
        <dbReference type="PROSITE" id="PS50181"/>
    </source>
</evidence>
<dbReference type="InterPro" id="IPR036047">
    <property type="entry name" value="F-box-like_dom_sf"/>
</dbReference>
<feature type="transmembrane region" description="Helical" evidence="2">
    <location>
        <begin position="47"/>
        <end position="68"/>
    </location>
</feature>
<reference evidence="4" key="1">
    <citation type="journal article" date="2019" name="Front. Microbiol.">
        <title>Pandoravirus Celtis Illustrates the Microevolution Processes at Work in the Giant Pandoraviridae Genomes.</title>
        <authorList>
            <person name="Legendre M."/>
            <person name="Alempic J.M."/>
            <person name="Philippe N."/>
            <person name="Lartigue A."/>
            <person name="Jeudy S."/>
            <person name="Poirot O."/>
            <person name="Ta N.T."/>
            <person name="Nin S."/>
            <person name="Coute Y."/>
            <person name="Abergel C."/>
            <person name="Claverie J.M."/>
        </authorList>
    </citation>
    <scope>NUCLEOTIDE SEQUENCE</scope>
</reference>
<evidence type="ECO:0000256" key="2">
    <source>
        <dbReference type="SAM" id="Phobius"/>
    </source>
</evidence>
<sequence length="510" mass="56859">MADSFFFIDWPLSSISSRSLCRPSFLSLRPFLLACSPRRHLFEHSHWSMPSFVAFLMIIFSVFFFPLLMATVSSLVFSVSLAALPLPNELLSAVLSFLDPVDSVAASRVQRLWRAFAPPLCAFGPAYAAQLAARGHLDVLQWARTHGCPCDTVAASAAARAGHLHVLQWLYDNKCPWNGDACDEAAKGGHLEVLQWLRANGCPWDPWLCCVRAAEHGHLDVLQWLHANGCPLSESVCIGAAEHGHLDVLQWLCANGCPWDKRVAVRAAAGGHLDVLQWLHANGCAPNADACFAAAMRGHLQVIQWLRANNWPWDHNVCFRAVVNGHLEVLQWLHANGCPWYDGASACAARCGQWAVLKWLHANGFLGTLMTSTMTRRVRQGRPRRPPGYVAVAACQRPLFVGHGRLCRGRRWWASRRPPVAPRQRLPLGCPRLCRGRRGRPSRGPPVASRQRLPLGRACLQARCQRGPPGDHAMALGQRLSAKHRRLHTRRPQERRRYRPLDQAGGRRGR</sequence>
<proteinExistence type="predicted"/>
<feature type="domain" description="F-box" evidence="3">
    <location>
        <begin position="80"/>
        <end position="116"/>
    </location>
</feature>
<dbReference type="InterPro" id="IPR052050">
    <property type="entry name" value="SecEffector_AnkRepeat"/>
</dbReference>
<evidence type="ECO:0000256" key="1">
    <source>
        <dbReference type="SAM" id="MobiDB-lite"/>
    </source>
</evidence>
<keyword evidence="2" id="KW-0812">Transmembrane</keyword>
<dbReference type="PROSITE" id="PS50181">
    <property type="entry name" value="FBOX"/>
    <property type="match status" value="1"/>
</dbReference>
<dbReference type="Gene3D" id="1.25.40.20">
    <property type="entry name" value="Ankyrin repeat-containing domain"/>
    <property type="match status" value="2"/>
</dbReference>
<dbReference type="SUPFAM" id="SSF48403">
    <property type="entry name" value="Ankyrin repeat"/>
    <property type="match status" value="1"/>
</dbReference>
<dbReference type="Pfam" id="PF13637">
    <property type="entry name" value="Ank_4"/>
    <property type="match status" value="2"/>
</dbReference>
<evidence type="ECO:0000313" key="4">
    <source>
        <dbReference type="EMBL" id="QBZ80618.1"/>
    </source>
</evidence>
<dbReference type="Gene3D" id="1.20.1280.50">
    <property type="match status" value="1"/>
</dbReference>
<name>A0A4D6EGD5_9VIRU</name>
<dbReference type="EMBL" id="MK174290">
    <property type="protein sequence ID" value="QBZ80618.1"/>
    <property type="molecule type" value="Genomic_DNA"/>
</dbReference>
<keyword evidence="2" id="KW-1133">Transmembrane helix</keyword>
<gene>
    <name evidence="4" type="ORF">pclt_cds_17</name>
</gene>
<dbReference type="PANTHER" id="PTHR46586">
    <property type="entry name" value="ANKYRIN REPEAT-CONTAINING PROTEIN"/>
    <property type="match status" value="1"/>
</dbReference>
<organism evidence="4 5">
    <name type="scientific">Pandoravirus celtis</name>
    <dbReference type="NCBI Taxonomy" id="2568002"/>
    <lineage>
        <taxon>Viruses</taxon>
        <taxon>Pandoravirus</taxon>
    </lineage>
</organism>
<dbReference type="InterPro" id="IPR036770">
    <property type="entry name" value="Ankyrin_rpt-contain_sf"/>
</dbReference>
<dbReference type="SUPFAM" id="SSF81383">
    <property type="entry name" value="F-box domain"/>
    <property type="match status" value="1"/>
</dbReference>
<keyword evidence="2" id="KW-0472">Membrane</keyword>
<feature type="compositionally biased region" description="Basic residues" evidence="1">
    <location>
        <begin position="481"/>
        <end position="498"/>
    </location>
</feature>
<dbReference type="InterPro" id="IPR001810">
    <property type="entry name" value="F-box_dom"/>
</dbReference>
<dbReference type="Proteomes" id="UP001237152">
    <property type="component" value="Segment"/>
</dbReference>
<protein>
    <submittedName>
        <fullName evidence="4">Ankyrin repeat domain containing protein</fullName>
    </submittedName>
</protein>
<dbReference type="Pfam" id="PF12796">
    <property type="entry name" value="Ank_2"/>
    <property type="match status" value="1"/>
</dbReference>
<dbReference type="InterPro" id="IPR002110">
    <property type="entry name" value="Ankyrin_rpt"/>
</dbReference>
<accession>A0A4D6EGD5</accession>